<sequence>MKELKANPTQLPKDAFSMVCKIYKKYLNPEVVCDEYLNFLQCFDVFLKTDELPKYLHSDNDIAKDSDSELETENDDDDDSYSLKNEIENHGSLLPVFRVFMRNGLHTLFPNIYIILKLALTLPVGSVSTERSFSKLKLIKTRLSTMGNDRLEGTNDYVL</sequence>
<dbReference type="Pfam" id="PF05699">
    <property type="entry name" value="Dimer_Tnp_hAT"/>
    <property type="match status" value="1"/>
</dbReference>
<name>A0AAV0XTX4_9HEMI</name>
<proteinExistence type="predicted"/>
<feature type="domain" description="HAT C-terminal dimerisation" evidence="2">
    <location>
        <begin position="106"/>
        <end position="143"/>
    </location>
</feature>
<accession>A0AAV0XTX4</accession>
<gene>
    <name evidence="3" type="ORF">MEUPH1_LOCUS24801</name>
</gene>
<dbReference type="AlphaFoldDB" id="A0AAV0XTX4"/>
<evidence type="ECO:0000313" key="4">
    <source>
        <dbReference type="Proteomes" id="UP001160148"/>
    </source>
</evidence>
<evidence type="ECO:0000313" key="3">
    <source>
        <dbReference type="EMBL" id="CAI6370706.1"/>
    </source>
</evidence>
<protein>
    <recommendedName>
        <fullName evidence="2">HAT C-terminal dimerisation domain-containing protein</fullName>
    </recommendedName>
</protein>
<dbReference type="EMBL" id="CARXXK010000501">
    <property type="protein sequence ID" value="CAI6370706.1"/>
    <property type="molecule type" value="Genomic_DNA"/>
</dbReference>
<evidence type="ECO:0000259" key="2">
    <source>
        <dbReference type="Pfam" id="PF05699"/>
    </source>
</evidence>
<dbReference type="GO" id="GO:0046983">
    <property type="term" value="F:protein dimerization activity"/>
    <property type="evidence" value="ECO:0007669"/>
    <property type="project" value="InterPro"/>
</dbReference>
<dbReference type="Proteomes" id="UP001160148">
    <property type="component" value="Unassembled WGS sequence"/>
</dbReference>
<reference evidence="3 4" key="1">
    <citation type="submission" date="2023-01" db="EMBL/GenBank/DDBJ databases">
        <authorList>
            <person name="Whitehead M."/>
        </authorList>
    </citation>
    <scope>NUCLEOTIDE SEQUENCE [LARGE SCALE GENOMIC DNA]</scope>
</reference>
<organism evidence="3 4">
    <name type="scientific">Macrosiphum euphorbiae</name>
    <name type="common">potato aphid</name>
    <dbReference type="NCBI Taxonomy" id="13131"/>
    <lineage>
        <taxon>Eukaryota</taxon>
        <taxon>Metazoa</taxon>
        <taxon>Ecdysozoa</taxon>
        <taxon>Arthropoda</taxon>
        <taxon>Hexapoda</taxon>
        <taxon>Insecta</taxon>
        <taxon>Pterygota</taxon>
        <taxon>Neoptera</taxon>
        <taxon>Paraneoptera</taxon>
        <taxon>Hemiptera</taxon>
        <taxon>Sternorrhyncha</taxon>
        <taxon>Aphidomorpha</taxon>
        <taxon>Aphidoidea</taxon>
        <taxon>Aphididae</taxon>
        <taxon>Macrosiphini</taxon>
        <taxon>Macrosiphum</taxon>
    </lineage>
</organism>
<evidence type="ECO:0000256" key="1">
    <source>
        <dbReference type="SAM" id="MobiDB-lite"/>
    </source>
</evidence>
<feature type="compositionally biased region" description="Acidic residues" evidence="1">
    <location>
        <begin position="68"/>
        <end position="80"/>
    </location>
</feature>
<keyword evidence="4" id="KW-1185">Reference proteome</keyword>
<comment type="caution">
    <text evidence="3">The sequence shown here is derived from an EMBL/GenBank/DDBJ whole genome shotgun (WGS) entry which is preliminary data.</text>
</comment>
<dbReference type="InterPro" id="IPR008906">
    <property type="entry name" value="HATC_C_dom"/>
</dbReference>
<feature type="region of interest" description="Disordered" evidence="1">
    <location>
        <begin position="62"/>
        <end position="81"/>
    </location>
</feature>